<dbReference type="Proteomes" id="UP001054902">
    <property type="component" value="Unassembled WGS sequence"/>
</dbReference>
<reference evidence="1 2" key="1">
    <citation type="journal article" date="2021" name="Sci. Rep.">
        <title>The genome of the diatom Chaetoceros tenuissimus carries an ancient integrated fragment of an extant virus.</title>
        <authorList>
            <person name="Hongo Y."/>
            <person name="Kimura K."/>
            <person name="Takaki Y."/>
            <person name="Yoshida Y."/>
            <person name="Baba S."/>
            <person name="Kobayashi G."/>
            <person name="Nagasaki K."/>
            <person name="Hano T."/>
            <person name="Tomaru Y."/>
        </authorList>
    </citation>
    <scope>NUCLEOTIDE SEQUENCE [LARGE SCALE GENOMIC DNA]</scope>
    <source>
        <strain evidence="1 2">NIES-3715</strain>
    </source>
</reference>
<dbReference type="AlphaFoldDB" id="A0AAD3CN01"/>
<keyword evidence="2" id="KW-1185">Reference proteome</keyword>
<evidence type="ECO:0000313" key="1">
    <source>
        <dbReference type="EMBL" id="GFH48941.1"/>
    </source>
</evidence>
<accession>A0AAD3CN01</accession>
<sequence>MTAKGVKSPKEPSNHELFIPKEQPFISLLTKLNETIIPGKNDTSPLLHCPPTAQVKISISNSTWLLQTIDHLGREKNQGGDEMYITYSDGNLEEGSPPTAVAIIEDFGNGKYGLTFSTTPMNPTPRNLNGTERWKNSGSSNLSGSAFNVPEPTLKQFQPPSLPDFGQLPMVIFFGDSTLYQLVWNSDNKKFFRPNLFFARNIRSELNMEKIELVASMFRKQHKKKMVQYGQNVHIVLGSAAWDILTNDNIQGESFKDHLNSCRYLITRLREKYPGRRVFWKSPSALHMHRVNCTNAGYDYQNCLDSTRYLSQSRARELHYKQKSLMKELGVPYLDLFETYQLSAFYTVNDDGRHAKNDLNKMIINWFYPHNQTVV</sequence>
<dbReference type="EMBL" id="BLLK01000029">
    <property type="protein sequence ID" value="GFH48941.1"/>
    <property type="molecule type" value="Genomic_DNA"/>
</dbReference>
<proteinExistence type="predicted"/>
<protein>
    <submittedName>
        <fullName evidence="1">Uncharacterized protein</fullName>
    </submittedName>
</protein>
<gene>
    <name evidence="1" type="ORF">CTEN210_05417</name>
</gene>
<organism evidence="1 2">
    <name type="scientific">Chaetoceros tenuissimus</name>
    <dbReference type="NCBI Taxonomy" id="426638"/>
    <lineage>
        <taxon>Eukaryota</taxon>
        <taxon>Sar</taxon>
        <taxon>Stramenopiles</taxon>
        <taxon>Ochrophyta</taxon>
        <taxon>Bacillariophyta</taxon>
        <taxon>Coscinodiscophyceae</taxon>
        <taxon>Chaetocerotophycidae</taxon>
        <taxon>Chaetocerotales</taxon>
        <taxon>Chaetocerotaceae</taxon>
        <taxon>Chaetoceros</taxon>
    </lineage>
</organism>
<name>A0AAD3CN01_9STRA</name>
<dbReference type="SUPFAM" id="SSF52266">
    <property type="entry name" value="SGNH hydrolase"/>
    <property type="match status" value="1"/>
</dbReference>
<evidence type="ECO:0000313" key="2">
    <source>
        <dbReference type="Proteomes" id="UP001054902"/>
    </source>
</evidence>
<comment type="caution">
    <text evidence="1">The sequence shown here is derived from an EMBL/GenBank/DDBJ whole genome shotgun (WGS) entry which is preliminary data.</text>
</comment>